<evidence type="ECO:0000313" key="1">
    <source>
        <dbReference type="EMBL" id="KAJ2926553.1"/>
    </source>
</evidence>
<gene>
    <name evidence="1" type="ORF">H1R20_g10545</name>
</gene>
<name>A0A9W8J984_9AGAR</name>
<reference evidence="1" key="1">
    <citation type="submission" date="2022-06" db="EMBL/GenBank/DDBJ databases">
        <title>Genome Sequence of Candolleomyces eurysporus.</title>
        <authorList>
            <person name="Buettner E."/>
        </authorList>
    </citation>
    <scope>NUCLEOTIDE SEQUENCE</scope>
    <source>
        <strain evidence="1">VTCC 930004</strain>
    </source>
</reference>
<dbReference type="AlphaFoldDB" id="A0A9W8J984"/>
<organism evidence="1 2">
    <name type="scientific">Candolleomyces eurysporus</name>
    <dbReference type="NCBI Taxonomy" id="2828524"/>
    <lineage>
        <taxon>Eukaryota</taxon>
        <taxon>Fungi</taxon>
        <taxon>Dikarya</taxon>
        <taxon>Basidiomycota</taxon>
        <taxon>Agaricomycotina</taxon>
        <taxon>Agaricomycetes</taxon>
        <taxon>Agaricomycetidae</taxon>
        <taxon>Agaricales</taxon>
        <taxon>Agaricineae</taxon>
        <taxon>Psathyrellaceae</taxon>
        <taxon>Candolleomyces</taxon>
    </lineage>
</organism>
<evidence type="ECO:0000313" key="2">
    <source>
        <dbReference type="Proteomes" id="UP001140091"/>
    </source>
</evidence>
<sequence length="73" mass="8383">MKLLAAQDPYDDNKALQDFDNAKALISKLNLTMAYKGEDEKAAMKAAFNKCLPTYFEKEKEWTAEDWKKLGFS</sequence>
<keyword evidence="2" id="KW-1185">Reference proteome</keyword>
<comment type="caution">
    <text evidence="1">The sequence shown here is derived from an EMBL/GenBank/DDBJ whole genome shotgun (WGS) entry which is preliminary data.</text>
</comment>
<dbReference type="OrthoDB" id="3030707at2759"/>
<dbReference type="Proteomes" id="UP001140091">
    <property type="component" value="Unassembled WGS sequence"/>
</dbReference>
<feature type="non-terminal residue" evidence="1">
    <location>
        <position position="73"/>
    </location>
</feature>
<proteinExistence type="predicted"/>
<accession>A0A9W8J984</accession>
<protein>
    <submittedName>
        <fullName evidence="1">Uncharacterized protein</fullName>
    </submittedName>
</protein>
<dbReference type="EMBL" id="JANBPK010001054">
    <property type="protein sequence ID" value="KAJ2926553.1"/>
    <property type="molecule type" value="Genomic_DNA"/>
</dbReference>